<dbReference type="STRING" id="183763.LP52_09695"/>
<feature type="transmembrane region" description="Helical" evidence="1">
    <location>
        <begin position="93"/>
        <end position="110"/>
    </location>
</feature>
<comment type="caution">
    <text evidence="2">The sequence shown here is derived from an EMBL/GenBank/DDBJ whole genome shotgun (WGS) entry which is preliminary data.</text>
</comment>
<dbReference type="EMBL" id="JROO01000016">
    <property type="protein sequence ID" value="KIH99107.1"/>
    <property type="molecule type" value="Genomic_DNA"/>
</dbReference>
<evidence type="ECO:0000256" key="1">
    <source>
        <dbReference type="SAM" id="Phobius"/>
    </source>
</evidence>
<keyword evidence="1" id="KW-0812">Transmembrane</keyword>
<feature type="transmembrane region" description="Helical" evidence="1">
    <location>
        <begin position="53"/>
        <end position="73"/>
    </location>
</feature>
<name>A0A0C2JQK5_9ACTN</name>
<dbReference type="AlphaFoldDB" id="A0A0C2JQK5"/>
<evidence type="ECO:0000313" key="2">
    <source>
        <dbReference type="EMBL" id="KIH99107.1"/>
    </source>
</evidence>
<gene>
    <name evidence="2" type="ORF">LP52_09695</name>
</gene>
<feature type="transmembrane region" description="Helical" evidence="1">
    <location>
        <begin position="29"/>
        <end position="47"/>
    </location>
</feature>
<dbReference type="Proteomes" id="UP000031675">
    <property type="component" value="Unassembled WGS sequence"/>
</dbReference>
<protein>
    <submittedName>
        <fullName evidence="2">Uncharacterized protein</fullName>
    </submittedName>
</protein>
<sequence>MVDARKDAFTPGGTAGDSRFRRWFAGPPGRIVGVLAAANALFSMWAYSVPGGYLLPVLATTAGWALVLVAVGIKAVMQPVFGVRRPAPWWHPWARWTLVLGIMAATLALTQTGAAVRAGTALAESAVAAYAADPRAEAPARFGPYSVHRAEHLDDGGARFLVEDAGFLRDRGFAYRPGGTPPGTADDSYEHLHGPWYAWTRDF</sequence>
<keyword evidence="3" id="KW-1185">Reference proteome</keyword>
<evidence type="ECO:0000313" key="3">
    <source>
        <dbReference type="Proteomes" id="UP000031675"/>
    </source>
</evidence>
<organism evidence="2 3">
    <name type="scientific">Streptomonospora alba</name>
    <dbReference type="NCBI Taxonomy" id="183763"/>
    <lineage>
        <taxon>Bacteria</taxon>
        <taxon>Bacillati</taxon>
        <taxon>Actinomycetota</taxon>
        <taxon>Actinomycetes</taxon>
        <taxon>Streptosporangiales</taxon>
        <taxon>Nocardiopsidaceae</taxon>
        <taxon>Streptomonospora</taxon>
    </lineage>
</organism>
<keyword evidence="1" id="KW-0472">Membrane</keyword>
<dbReference type="RefSeq" id="WP_040272577.1">
    <property type="nucleotide sequence ID" value="NZ_JROO01000016.1"/>
</dbReference>
<accession>A0A0C2JQK5</accession>
<reference evidence="3" key="1">
    <citation type="journal article" date="2015" name="Chem. Biol.">
        <title>Structure, bioactivity, and resistance mechanism of streptomonomicin, an unusual lasso Peptide from an understudied halophilic actinomycete.</title>
        <authorList>
            <person name="Metelev M."/>
            <person name="Tietz J.I."/>
            <person name="Melby J.O."/>
            <person name="Blair P.M."/>
            <person name="Zhu L."/>
            <person name="Livnat I."/>
            <person name="Severinov K."/>
            <person name="Mitchell D.A."/>
        </authorList>
    </citation>
    <scope>NUCLEOTIDE SEQUENCE [LARGE SCALE GENOMIC DNA]</scope>
    <source>
        <strain evidence="3">YIM 90003</strain>
    </source>
</reference>
<proteinExistence type="predicted"/>
<dbReference type="OrthoDB" id="3533857at2"/>
<keyword evidence="1" id="KW-1133">Transmembrane helix</keyword>